<keyword evidence="2" id="KW-1185">Reference proteome</keyword>
<dbReference type="RefSeq" id="WP_252851271.1">
    <property type="nucleotide sequence ID" value="NZ_JAMXLR010000020.1"/>
</dbReference>
<comment type="caution">
    <text evidence="1">The sequence shown here is derived from an EMBL/GenBank/DDBJ whole genome shotgun (WGS) entry which is preliminary data.</text>
</comment>
<dbReference type="PROSITE" id="PS00018">
    <property type="entry name" value="EF_HAND_1"/>
    <property type="match status" value="2"/>
</dbReference>
<dbReference type="InterPro" id="IPR018247">
    <property type="entry name" value="EF_Hand_1_Ca_BS"/>
</dbReference>
<evidence type="ECO:0000313" key="2">
    <source>
        <dbReference type="Proteomes" id="UP001155241"/>
    </source>
</evidence>
<accession>A0A9X2F6I0</accession>
<sequence>MRRHQTLPFAILVAVTCSMVHGEDPPGDFDGSGWVDGRDVDLVVSNWGASLPPIPAGFYLPPTGPRVDNDDLNNLIRGWDGGASLPIVDIRHTVRVLYTPATLVGPGYVSNDIFISFPGQLGGQQLSIQLTAGSIYNHSLGGATEPHPALLEISPDLAFDTYVTTGALSGAQPGTSSAWVGGAVNLPDSLSAWSLEGQTISATWIRALTYPVSNQTDFGVARITLSPDAAGSGSFLTSTVEGSEWMRSLEVVDGQIVFSPSNVPGDFNDDGVVDLADYTVWRNHLGAPAGTLPNDSTGLTIGNDQYETWRTHFGDTALEPAVYPVVSVPEPAAFLAAFILSGIWYSSCRRSPHK</sequence>
<gene>
    <name evidence="1" type="ORF">NG895_04580</name>
</gene>
<dbReference type="EMBL" id="JAMXLR010000020">
    <property type="protein sequence ID" value="MCO6043172.1"/>
    <property type="molecule type" value="Genomic_DNA"/>
</dbReference>
<evidence type="ECO:0000313" key="1">
    <source>
        <dbReference type="EMBL" id="MCO6043172.1"/>
    </source>
</evidence>
<proteinExistence type="predicted"/>
<protein>
    <recommendedName>
        <fullName evidence="3">PEP-CTERM protein-sorting domain-containing protein</fullName>
    </recommendedName>
</protein>
<dbReference type="AlphaFoldDB" id="A0A9X2F6I0"/>
<dbReference type="Proteomes" id="UP001155241">
    <property type="component" value="Unassembled WGS sequence"/>
</dbReference>
<organism evidence="1 2">
    <name type="scientific">Aeoliella straminimaris</name>
    <dbReference type="NCBI Taxonomy" id="2954799"/>
    <lineage>
        <taxon>Bacteria</taxon>
        <taxon>Pseudomonadati</taxon>
        <taxon>Planctomycetota</taxon>
        <taxon>Planctomycetia</taxon>
        <taxon>Pirellulales</taxon>
        <taxon>Lacipirellulaceae</taxon>
        <taxon>Aeoliella</taxon>
    </lineage>
</organism>
<evidence type="ECO:0008006" key="3">
    <source>
        <dbReference type="Google" id="ProtNLM"/>
    </source>
</evidence>
<reference evidence="1" key="1">
    <citation type="submission" date="2022-06" db="EMBL/GenBank/DDBJ databases">
        <title>Aeoliella straminimaris, a novel planctomycete from sediments.</title>
        <authorList>
            <person name="Vitorino I.R."/>
            <person name="Lage O.M."/>
        </authorList>
    </citation>
    <scope>NUCLEOTIDE SEQUENCE</scope>
    <source>
        <strain evidence="1">ICT_H6.2</strain>
    </source>
</reference>
<name>A0A9X2F6I0_9BACT</name>